<dbReference type="SUPFAM" id="SSF54909">
    <property type="entry name" value="Dimeric alpha+beta barrel"/>
    <property type="match status" value="1"/>
</dbReference>
<reference evidence="1" key="1">
    <citation type="submission" date="2023-06" db="EMBL/GenBank/DDBJ databases">
        <title>Genomic of Agaribacillus aureum.</title>
        <authorList>
            <person name="Wang G."/>
        </authorList>
    </citation>
    <scope>NUCLEOTIDE SEQUENCE</scope>
    <source>
        <strain evidence="1">BMA12</strain>
    </source>
</reference>
<dbReference type="PANTHER" id="PTHR40257">
    <property type="match status" value="1"/>
</dbReference>
<proteinExistence type="predicted"/>
<accession>A0ABT8L799</accession>
<gene>
    <name evidence="1" type="ORF">QQ020_16275</name>
</gene>
<keyword evidence="2" id="KW-1185">Reference proteome</keyword>
<evidence type="ECO:0000313" key="2">
    <source>
        <dbReference type="Proteomes" id="UP001172083"/>
    </source>
</evidence>
<protein>
    <submittedName>
        <fullName evidence="1">DUF1330 domain-containing protein</fullName>
    </submittedName>
</protein>
<dbReference type="Proteomes" id="UP001172083">
    <property type="component" value="Unassembled WGS sequence"/>
</dbReference>
<name>A0ABT8L799_9BACT</name>
<organism evidence="1 2">
    <name type="scientific">Agaribacillus aureus</name>
    <dbReference type="NCBI Taxonomy" id="3051825"/>
    <lineage>
        <taxon>Bacteria</taxon>
        <taxon>Pseudomonadati</taxon>
        <taxon>Bacteroidota</taxon>
        <taxon>Cytophagia</taxon>
        <taxon>Cytophagales</taxon>
        <taxon>Splendidivirgaceae</taxon>
        <taxon>Agaribacillus</taxon>
    </lineage>
</organism>
<comment type="caution">
    <text evidence="1">The sequence shown here is derived from an EMBL/GenBank/DDBJ whole genome shotgun (WGS) entry which is preliminary data.</text>
</comment>
<dbReference type="InterPro" id="IPR011008">
    <property type="entry name" value="Dimeric_a/b-barrel"/>
</dbReference>
<dbReference type="EMBL" id="JAUJEB010000003">
    <property type="protein sequence ID" value="MDN5213629.1"/>
    <property type="molecule type" value="Genomic_DNA"/>
</dbReference>
<sequence length="139" mass="15573">MKPTYLMPTQEAGQKFVMRQIQGHVIMLNLLRFRQTADYAATPELEPATPISGKGAYQRYMDHTLPFLKASGGEIVFMGEGGDYLIGPNDEKWDVVLLVKQHSVDSFLAFESNQDYLKGVGHRTAALEDSRILPINEIS</sequence>
<evidence type="ECO:0000313" key="1">
    <source>
        <dbReference type="EMBL" id="MDN5213629.1"/>
    </source>
</evidence>
<dbReference type="PANTHER" id="PTHR40257:SF1">
    <property type="entry name" value="DUF1330 DOMAIN-CONTAINING PROTEIN"/>
    <property type="match status" value="1"/>
</dbReference>
<dbReference type="Gene3D" id="3.30.70.100">
    <property type="match status" value="1"/>
</dbReference>
<dbReference type="RefSeq" id="WP_346758966.1">
    <property type="nucleotide sequence ID" value="NZ_JAUJEB010000003.1"/>
</dbReference>